<dbReference type="AlphaFoldDB" id="A0A9N9H0F9"/>
<protein>
    <submittedName>
        <fullName evidence="1">4690_t:CDS:1</fullName>
    </submittedName>
</protein>
<evidence type="ECO:0000313" key="2">
    <source>
        <dbReference type="Proteomes" id="UP000789572"/>
    </source>
</evidence>
<dbReference type="InterPro" id="IPR011009">
    <property type="entry name" value="Kinase-like_dom_sf"/>
</dbReference>
<name>A0A9N9H0F9_9GLOM</name>
<dbReference type="SUPFAM" id="SSF56112">
    <property type="entry name" value="Protein kinase-like (PK-like)"/>
    <property type="match status" value="1"/>
</dbReference>
<gene>
    <name evidence="1" type="ORF">POCULU_LOCUS9543</name>
</gene>
<dbReference type="Gene3D" id="1.10.510.10">
    <property type="entry name" value="Transferase(Phosphotransferase) domain 1"/>
    <property type="match status" value="1"/>
</dbReference>
<dbReference type="EMBL" id="CAJVPJ010003672">
    <property type="protein sequence ID" value="CAG8643371.1"/>
    <property type="molecule type" value="Genomic_DNA"/>
</dbReference>
<keyword evidence="2" id="KW-1185">Reference proteome</keyword>
<sequence>GKVSIERLLITQFSQQLTNPPSENELEAYLKHPFLQKIPIRHKLYHEMATSPELALLNVGDYFIDEDVGQTGDTVSSLCEAALMLTIVGSENNLISEYDALVKRIWQSLGQSLQFGLQVDRNVVDTSGATQKMLCPDLIALLHDVLIFKAEEKKDSDEFDNAVKELESKMKRWDTSLFGELPYLPCYAAAKEQFQWFIVGRDLTAHPISPRYNLSLLLHRVLVLISAFNMFCLLVTLEKLVPSINIPLPLYKTITHPYNTTICRVSHFVVLKEIKNFHEYADGGFTNFDVLKSVYEIIRDDECINDSVQYVEKPKLVKHKKRAYGQEEVSLTYSVTVTPVCYHRNPSCEAELKWALWGVLTVLKVLHSHGYVHQDIRWANVMKSGDNWLLLDYEHSEKSGKIPRIQLPDWPPEAYISYETSIDIYLVGLLISRSGIANLSYSAHDLESKLKQRESRLSASEALRHEFFDSCRK</sequence>
<feature type="non-terminal residue" evidence="1">
    <location>
        <position position="473"/>
    </location>
</feature>
<dbReference type="Proteomes" id="UP000789572">
    <property type="component" value="Unassembled WGS sequence"/>
</dbReference>
<comment type="caution">
    <text evidence="1">The sequence shown here is derived from an EMBL/GenBank/DDBJ whole genome shotgun (WGS) entry which is preliminary data.</text>
</comment>
<reference evidence="1" key="1">
    <citation type="submission" date="2021-06" db="EMBL/GenBank/DDBJ databases">
        <authorList>
            <person name="Kallberg Y."/>
            <person name="Tangrot J."/>
            <person name="Rosling A."/>
        </authorList>
    </citation>
    <scope>NUCLEOTIDE SEQUENCE</scope>
    <source>
        <strain evidence="1">IA702</strain>
    </source>
</reference>
<evidence type="ECO:0000313" key="1">
    <source>
        <dbReference type="EMBL" id="CAG8643371.1"/>
    </source>
</evidence>
<organism evidence="1 2">
    <name type="scientific">Paraglomus occultum</name>
    <dbReference type="NCBI Taxonomy" id="144539"/>
    <lineage>
        <taxon>Eukaryota</taxon>
        <taxon>Fungi</taxon>
        <taxon>Fungi incertae sedis</taxon>
        <taxon>Mucoromycota</taxon>
        <taxon>Glomeromycotina</taxon>
        <taxon>Glomeromycetes</taxon>
        <taxon>Paraglomerales</taxon>
        <taxon>Paraglomeraceae</taxon>
        <taxon>Paraglomus</taxon>
    </lineage>
</organism>
<accession>A0A9N9H0F9</accession>
<proteinExistence type="predicted"/>
<dbReference type="OrthoDB" id="2379186at2759"/>